<organism evidence="2 3">
    <name type="scientific">Pleuronectes platessa</name>
    <name type="common">European plaice</name>
    <dbReference type="NCBI Taxonomy" id="8262"/>
    <lineage>
        <taxon>Eukaryota</taxon>
        <taxon>Metazoa</taxon>
        <taxon>Chordata</taxon>
        <taxon>Craniata</taxon>
        <taxon>Vertebrata</taxon>
        <taxon>Euteleostomi</taxon>
        <taxon>Actinopterygii</taxon>
        <taxon>Neopterygii</taxon>
        <taxon>Teleostei</taxon>
        <taxon>Neoteleostei</taxon>
        <taxon>Acanthomorphata</taxon>
        <taxon>Carangaria</taxon>
        <taxon>Pleuronectiformes</taxon>
        <taxon>Pleuronectoidei</taxon>
        <taxon>Pleuronectidae</taxon>
        <taxon>Pleuronectes</taxon>
    </lineage>
</organism>
<gene>
    <name evidence="2" type="ORF">PLEPLA_LOCUS17858</name>
</gene>
<feature type="compositionally biased region" description="Basic residues" evidence="1">
    <location>
        <begin position="87"/>
        <end position="103"/>
    </location>
</feature>
<sequence>MYYLPEKLYYPHLSDVKLTKLKSSPEKAQQKNMTLKPQECSDTQAGPLHKRKPGRVPNGRSLETCKSNRHHHKLSDQENNPRLAHTQGKRKKKHLNKKQSVYRRKHGGFQHRCVFCEGRAVRPICSLALGELGDEERLGTNE</sequence>
<name>A0A9N7UDL0_PLEPL</name>
<dbReference type="EMBL" id="CADEAL010001180">
    <property type="protein sequence ID" value="CAB1429878.1"/>
    <property type="molecule type" value="Genomic_DNA"/>
</dbReference>
<proteinExistence type="predicted"/>
<evidence type="ECO:0000313" key="3">
    <source>
        <dbReference type="Proteomes" id="UP001153269"/>
    </source>
</evidence>
<evidence type="ECO:0000256" key="1">
    <source>
        <dbReference type="SAM" id="MobiDB-lite"/>
    </source>
</evidence>
<feature type="compositionally biased region" description="Polar residues" evidence="1">
    <location>
        <begin position="30"/>
        <end position="44"/>
    </location>
</feature>
<reference evidence="2" key="1">
    <citation type="submission" date="2020-03" db="EMBL/GenBank/DDBJ databases">
        <authorList>
            <person name="Weist P."/>
        </authorList>
    </citation>
    <scope>NUCLEOTIDE SEQUENCE</scope>
</reference>
<accession>A0A9N7UDL0</accession>
<keyword evidence="3" id="KW-1185">Reference proteome</keyword>
<dbReference type="AlphaFoldDB" id="A0A9N7UDL0"/>
<feature type="region of interest" description="Disordered" evidence="1">
    <location>
        <begin position="22"/>
        <end position="103"/>
    </location>
</feature>
<evidence type="ECO:0000313" key="2">
    <source>
        <dbReference type="EMBL" id="CAB1429878.1"/>
    </source>
</evidence>
<protein>
    <submittedName>
        <fullName evidence="2">Uncharacterized protein</fullName>
    </submittedName>
</protein>
<comment type="caution">
    <text evidence="2">The sequence shown here is derived from an EMBL/GenBank/DDBJ whole genome shotgun (WGS) entry which is preliminary data.</text>
</comment>
<dbReference type="Proteomes" id="UP001153269">
    <property type="component" value="Unassembled WGS sequence"/>
</dbReference>